<dbReference type="InterPro" id="IPR001646">
    <property type="entry name" value="5peptide_repeat"/>
</dbReference>
<feature type="repeat" description="WD" evidence="3">
    <location>
        <begin position="1013"/>
        <end position="1045"/>
    </location>
</feature>
<dbReference type="PRINTS" id="PR00320">
    <property type="entry name" value="GPROTEINBRPT"/>
</dbReference>
<reference evidence="6 7" key="1">
    <citation type="submission" date="2016-11" db="EMBL/GenBank/DDBJ databases">
        <title>Draft Genome Sequences of Nine Cyanobacterial Strains from Diverse Habitats.</title>
        <authorList>
            <person name="Zhu T."/>
            <person name="Hou S."/>
            <person name="Lu X."/>
            <person name="Hess W.R."/>
        </authorList>
    </citation>
    <scope>NUCLEOTIDE SEQUENCE [LARGE SCALE GENOMIC DNA]</scope>
    <source>
        <strain evidence="6 7">5.2 s.c.1</strain>
    </source>
</reference>
<dbReference type="PROSITE" id="PS00678">
    <property type="entry name" value="WD_REPEATS_1"/>
    <property type="match status" value="11"/>
</dbReference>
<dbReference type="InterPro" id="IPR011047">
    <property type="entry name" value="Quinoprotein_ADH-like_sf"/>
</dbReference>
<dbReference type="SMART" id="SM00320">
    <property type="entry name" value="WD40"/>
    <property type="match status" value="14"/>
</dbReference>
<accession>A0A1U7HWA8</accession>
<feature type="repeat" description="WD" evidence="3">
    <location>
        <begin position="719"/>
        <end position="760"/>
    </location>
</feature>
<gene>
    <name evidence="6" type="ORF">NIES1031_08015</name>
</gene>
<dbReference type="EMBL" id="MRCC01000005">
    <property type="protein sequence ID" value="OKH27874.1"/>
    <property type="molecule type" value="Genomic_DNA"/>
</dbReference>
<dbReference type="STRING" id="247279.NIES1031_08015"/>
<feature type="repeat" description="WD" evidence="3">
    <location>
        <begin position="677"/>
        <end position="718"/>
    </location>
</feature>
<dbReference type="InterPro" id="IPR015943">
    <property type="entry name" value="WD40/YVTN_repeat-like_dom_sf"/>
</dbReference>
<dbReference type="InterPro" id="IPR036322">
    <property type="entry name" value="WD40_repeat_dom_sf"/>
</dbReference>
<dbReference type="GO" id="GO:0043531">
    <property type="term" value="F:ADP binding"/>
    <property type="evidence" value="ECO:0007669"/>
    <property type="project" value="InterPro"/>
</dbReference>
<evidence type="ECO:0000256" key="1">
    <source>
        <dbReference type="ARBA" id="ARBA00022574"/>
    </source>
</evidence>
<feature type="repeat" description="WD" evidence="3">
    <location>
        <begin position="982"/>
        <end position="1006"/>
    </location>
</feature>
<dbReference type="InterPro" id="IPR019775">
    <property type="entry name" value="WD40_repeat_CS"/>
</dbReference>
<dbReference type="Gene3D" id="2.130.10.10">
    <property type="entry name" value="YVTN repeat-like/Quinoprotein amine dehydrogenase"/>
    <property type="match status" value="6"/>
</dbReference>
<feature type="repeat" description="WD" evidence="3">
    <location>
        <begin position="761"/>
        <end position="802"/>
    </location>
</feature>
<organism evidence="6 7">
    <name type="scientific">Chroogloeocystis siderophila 5.2 s.c.1</name>
    <dbReference type="NCBI Taxonomy" id="247279"/>
    <lineage>
        <taxon>Bacteria</taxon>
        <taxon>Bacillati</taxon>
        <taxon>Cyanobacteriota</taxon>
        <taxon>Cyanophyceae</taxon>
        <taxon>Oscillatoriophycideae</taxon>
        <taxon>Chroococcales</taxon>
        <taxon>Chroococcaceae</taxon>
        <taxon>Chroogloeocystis</taxon>
    </lineage>
</organism>
<dbReference type="PANTHER" id="PTHR19848">
    <property type="entry name" value="WD40 REPEAT PROTEIN"/>
    <property type="match status" value="1"/>
</dbReference>
<proteinExistence type="predicted"/>
<feature type="repeat" description="WD" evidence="3">
    <location>
        <begin position="845"/>
        <end position="886"/>
    </location>
</feature>
<dbReference type="InterPro" id="IPR001680">
    <property type="entry name" value="WD40_rpt"/>
</dbReference>
<dbReference type="SUPFAM" id="SSF50998">
    <property type="entry name" value="Quinoprotein alcohol dehydrogenase-like"/>
    <property type="match status" value="1"/>
</dbReference>
<dbReference type="Pfam" id="PF00931">
    <property type="entry name" value="NB-ARC"/>
    <property type="match status" value="1"/>
</dbReference>
<feature type="repeat" description="WD" evidence="3">
    <location>
        <begin position="635"/>
        <end position="676"/>
    </location>
</feature>
<comment type="caution">
    <text evidence="6">The sequence shown here is derived from an EMBL/GenBank/DDBJ whole genome shotgun (WGS) entry which is preliminary data.</text>
</comment>
<feature type="domain" description="NB-ARC" evidence="4">
    <location>
        <begin position="120"/>
        <end position="215"/>
    </location>
</feature>
<feature type="repeat" description="WD" evidence="3">
    <location>
        <begin position="887"/>
        <end position="928"/>
    </location>
</feature>
<protein>
    <submittedName>
        <fullName evidence="6">Uncharacterized protein</fullName>
    </submittedName>
</protein>
<dbReference type="SUPFAM" id="SSF141571">
    <property type="entry name" value="Pentapeptide repeat-like"/>
    <property type="match status" value="1"/>
</dbReference>
<dbReference type="Pfam" id="PF00805">
    <property type="entry name" value="Pentapeptide"/>
    <property type="match status" value="1"/>
</dbReference>
<dbReference type="Pfam" id="PF26355">
    <property type="entry name" value="HTH_VMAP-M9"/>
    <property type="match status" value="1"/>
</dbReference>
<dbReference type="PROSITE" id="PS50082">
    <property type="entry name" value="WD_REPEATS_2"/>
    <property type="match status" value="14"/>
</dbReference>
<keyword evidence="2" id="KW-0677">Repeat</keyword>
<evidence type="ECO:0000256" key="2">
    <source>
        <dbReference type="ARBA" id="ARBA00022737"/>
    </source>
</evidence>
<dbReference type="Gene3D" id="3.40.50.300">
    <property type="entry name" value="P-loop containing nucleotide triphosphate hydrolases"/>
    <property type="match status" value="1"/>
</dbReference>
<evidence type="ECO:0000256" key="3">
    <source>
        <dbReference type="PROSITE-ProRule" id="PRU00221"/>
    </source>
</evidence>
<dbReference type="Proteomes" id="UP000185984">
    <property type="component" value="Unassembled WGS sequence"/>
</dbReference>
<keyword evidence="7" id="KW-1185">Reference proteome</keyword>
<dbReference type="Pfam" id="PF00400">
    <property type="entry name" value="WD40"/>
    <property type="match status" value="14"/>
</dbReference>
<dbReference type="InterPro" id="IPR002182">
    <property type="entry name" value="NB-ARC"/>
</dbReference>
<keyword evidence="1 3" id="KW-0853">WD repeat</keyword>
<feature type="repeat" description="WD" evidence="3">
    <location>
        <begin position="1053"/>
        <end position="1094"/>
    </location>
</feature>
<dbReference type="SUPFAM" id="SSF52540">
    <property type="entry name" value="P-loop containing nucleoside triphosphate hydrolases"/>
    <property type="match status" value="1"/>
</dbReference>
<evidence type="ECO:0000259" key="5">
    <source>
        <dbReference type="Pfam" id="PF26355"/>
    </source>
</evidence>
<dbReference type="PANTHER" id="PTHR19848:SF8">
    <property type="entry name" value="F-BOX AND WD REPEAT DOMAIN CONTAINING 7"/>
    <property type="match status" value="1"/>
</dbReference>
<feature type="domain" description="vWA-MoxR associated protein N-terminal HTH" evidence="5">
    <location>
        <begin position="1"/>
        <end position="81"/>
    </location>
</feature>
<dbReference type="AlphaFoldDB" id="A0A1U7HWA8"/>
<dbReference type="PROSITE" id="PS50294">
    <property type="entry name" value="WD_REPEATS_REGION"/>
    <property type="match status" value="14"/>
</dbReference>
<dbReference type="InterPro" id="IPR020472">
    <property type="entry name" value="WD40_PAC1"/>
</dbReference>
<dbReference type="CDD" id="cd00200">
    <property type="entry name" value="WD40"/>
    <property type="match status" value="2"/>
</dbReference>
<feature type="repeat" description="WD" evidence="3">
    <location>
        <begin position="551"/>
        <end position="592"/>
    </location>
</feature>
<sequence>MSADEALALLDKLLVGQKLKDIQELVFRYAWQGWTYPQIAAHAGYDTGHIRDVGAQLWQQLTQVFGEQVTKNNLQAVLRRQIQQSGTNHAIAPIRNKSQYWQEAIDVSVFYGRSEELGLLQQWVTQDRCRLVVILGMGGIGKTALATKLATHIQDQFDVLIWQSLRDAPPIVEILTQLLQVVDRHDALPETYEAQISLLMQCLRNSRCLIIWDNVDAILSDGHAGQYRQGYEGYGEVIRRVGAELHSSCLLLTSREQPKTVTALEGNLLPIRSLPLTGLSTAEVKEICQSNDCFCTSQTDWQNLQVSYAGNPLALKIVATTVRDLFDGSITEFLAQDAIAFGDISALLNEQFQRLSELEKQVMYWLAINREWVTIAELREDFVPRISQSKLLEVLLSLRRRSLLEKNNGLFTLQPVVMEYVTEQLIEQNRAEILTQQLKLFLTHALMKASAKDYIRESQTRVILAPLTTRLIAELGSLEIEHQLNDIILQLRSPPISVGYGGGNAINLLRYLQVDLSGYNFSHLHIWQADLIGANLQQVNFSGADLNKSVFTGVLNSALSVAFSPEGNLFAMGNADSKVRIWRTAEYTELLTCEGHKSWVISIAFSPDGKTLASASFDQTVRIWDVNTGECLHILQGHTGWVHVIAFHPQGHLLVTGSFDCTLRVWDVSTGKCLQILQGHTNHVTAAAFSLDGCLLASSSYDQTVRFWDLNSGETIKILQGHAHWVRSIAFSPDGQAIVSSSWDRTLKLWDVNTGQCLKTFEGHSEPAASVVFSPDGIMLASGSYDCTVKLWNVVTGQCAKTLQKHSGWIWSVAFHPNGQTLASGSFDSTVTLWDVKTGRSLRTLQGYSASVKSIALSPDGHTLASCGDDTTIKLWHIASGECIQSHSGHDSWVWCVAFSTDGHTLASSSNNGTIKLWNTTTNQLQQILQGFQSRANTVFSVVFSPRGDIIASCDNNRTIRLWDVRTGECSILSDDCRAWGIAFSPDGNMLASGHDDQTVKLWNLEGECIASLVGHTSLVFGVAFSFDGKMIASASDDKTVKLWNKSGHLKTLHEHKGVAWCVAFSPDGKILASGSHDKTVKLWDIATGKCLKTLSGHMGEVRAIAFSPDGKMLASGGTDQTIKLWDVATGECITTLRAPRLYEQMNITGATGLTAAQKLTLKALGAIEI</sequence>
<feature type="repeat" description="WD" evidence="3">
    <location>
        <begin position="932"/>
        <end position="973"/>
    </location>
</feature>
<evidence type="ECO:0000259" key="4">
    <source>
        <dbReference type="Pfam" id="PF00931"/>
    </source>
</evidence>
<name>A0A1U7HWA8_9CHRO</name>
<dbReference type="InterPro" id="IPR058651">
    <property type="entry name" value="HTH_VMAP-M9"/>
</dbReference>
<feature type="repeat" description="WD" evidence="3">
    <location>
        <begin position="1095"/>
        <end position="1136"/>
    </location>
</feature>
<evidence type="ECO:0000313" key="7">
    <source>
        <dbReference type="Proteomes" id="UP000185984"/>
    </source>
</evidence>
<dbReference type="PRINTS" id="PR00364">
    <property type="entry name" value="DISEASERSIST"/>
</dbReference>
<dbReference type="SUPFAM" id="SSF50978">
    <property type="entry name" value="WD40 repeat-like"/>
    <property type="match status" value="2"/>
</dbReference>
<feature type="repeat" description="WD" evidence="3">
    <location>
        <begin position="803"/>
        <end position="844"/>
    </location>
</feature>
<dbReference type="InterPro" id="IPR027417">
    <property type="entry name" value="P-loop_NTPase"/>
</dbReference>
<feature type="repeat" description="WD" evidence="3">
    <location>
        <begin position="593"/>
        <end position="634"/>
    </location>
</feature>
<evidence type="ECO:0000313" key="6">
    <source>
        <dbReference type="EMBL" id="OKH27874.1"/>
    </source>
</evidence>